<feature type="compositionally biased region" description="Polar residues" evidence="1">
    <location>
        <begin position="78"/>
        <end position="92"/>
    </location>
</feature>
<feature type="compositionally biased region" description="Polar residues" evidence="1">
    <location>
        <begin position="380"/>
        <end position="401"/>
    </location>
</feature>
<feature type="compositionally biased region" description="Polar residues" evidence="1">
    <location>
        <begin position="254"/>
        <end position="267"/>
    </location>
</feature>
<dbReference type="EMBL" id="CAJOBO010002569">
    <property type="protein sequence ID" value="CAF4458132.1"/>
    <property type="molecule type" value="Genomic_DNA"/>
</dbReference>
<gene>
    <name evidence="2" type="ORF">HFQ381_LOCUS24417</name>
</gene>
<protein>
    <submittedName>
        <fullName evidence="2">Uncharacterized protein</fullName>
    </submittedName>
</protein>
<feature type="compositionally biased region" description="Polar residues" evidence="1">
    <location>
        <begin position="34"/>
        <end position="44"/>
    </location>
</feature>
<dbReference type="AlphaFoldDB" id="A0A820T0E3"/>
<name>A0A820T0E3_9BILA</name>
<proteinExistence type="predicted"/>
<evidence type="ECO:0000313" key="2">
    <source>
        <dbReference type="EMBL" id="CAF4458132.1"/>
    </source>
</evidence>
<evidence type="ECO:0000256" key="1">
    <source>
        <dbReference type="SAM" id="MobiDB-lite"/>
    </source>
</evidence>
<feature type="compositionally biased region" description="Low complexity" evidence="1">
    <location>
        <begin position="145"/>
        <end position="157"/>
    </location>
</feature>
<comment type="caution">
    <text evidence="2">The sequence shown here is derived from an EMBL/GenBank/DDBJ whole genome shotgun (WGS) entry which is preliminary data.</text>
</comment>
<feature type="region of interest" description="Disordered" evidence="1">
    <location>
        <begin position="372"/>
        <end position="428"/>
    </location>
</feature>
<organism evidence="2 3">
    <name type="scientific">Rotaria socialis</name>
    <dbReference type="NCBI Taxonomy" id="392032"/>
    <lineage>
        <taxon>Eukaryota</taxon>
        <taxon>Metazoa</taxon>
        <taxon>Spiralia</taxon>
        <taxon>Gnathifera</taxon>
        <taxon>Rotifera</taxon>
        <taxon>Eurotatoria</taxon>
        <taxon>Bdelloidea</taxon>
        <taxon>Philodinida</taxon>
        <taxon>Philodinidae</taxon>
        <taxon>Rotaria</taxon>
    </lineage>
</organism>
<feature type="compositionally biased region" description="Polar residues" evidence="1">
    <location>
        <begin position="54"/>
        <end position="66"/>
    </location>
</feature>
<dbReference type="Proteomes" id="UP000663851">
    <property type="component" value="Unassembled WGS sequence"/>
</dbReference>
<feature type="region of interest" description="Disordered" evidence="1">
    <location>
        <begin position="1"/>
        <end position="281"/>
    </location>
</feature>
<feature type="region of interest" description="Disordered" evidence="1">
    <location>
        <begin position="324"/>
        <end position="348"/>
    </location>
</feature>
<accession>A0A820T0E3</accession>
<feature type="compositionally biased region" description="Low complexity" evidence="1">
    <location>
        <begin position="402"/>
        <end position="420"/>
    </location>
</feature>
<sequence>MGGHYRANEQLPPDNHPFSRDGRPNFDGPPPQNRPYQDNFQHGNYDSMGPNPHSRGNMQQPSNFNQGPPPNRSDFYPPNTNNPSYQQHNTRSGGRPSRFTDRQDDYEDDRPLTKPNFSLPNVTTTTAPLYMNQPTNPTYSQTRPSMSSAYSSQQPPSAMFPPGGPQHNAQQSPFGWPNQQQQGVPNSHMTQSLLSLAANDQQNPNMSGPPPPNSFYGSNNDYHRQQQQQQQPPSANQYYSGVPPVPPQAGNKPPNANVQTSATSVPAQQPVPPATGANTAAASSAVNTDAWQQYYQQYWQYMQQQQQVTAQPASTQQPFPQLQAAAPTPAVKQPTNAAAPAANTQDAAANQANTNAWTQYWMQYQAYMQQQQQPQTTPTSGSTTIAAPSQLYQQTTGKQQISSGSTSNTNTSSGGPSTSNWQTWFNPK</sequence>
<reference evidence="2" key="1">
    <citation type="submission" date="2021-02" db="EMBL/GenBank/DDBJ databases">
        <authorList>
            <person name="Nowell W R."/>
        </authorList>
    </citation>
    <scope>NUCLEOTIDE SEQUENCE</scope>
</reference>
<feature type="compositionally biased region" description="Polar residues" evidence="1">
    <location>
        <begin position="115"/>
        <end position="144"/>
    </location>
</feature>
<feature type="compositionally biased region" description="Polar residues" evidence="1">
    <location>
        <begin position="167"/>
        <end position="202"/>
    </location>
</feature>
<evidence type="ECO:0000313" key="3">
    <source>
        <dbReference type="Proteomes" id="UP000663851"/>
    </source>
</evidence>